<dbReference type="PANTHER" id="PTHR10695">
    <property type="entry name" value="DEPHOSPHO-COA KINASE-RELATED"/>
    <property type="match status" value="1"/>
</dbReference>
<organism evidence="4 5">
    <name type="scientific">Pristionchus mayeri</name>
    <dbReference type="NCBI Taxonomy" id="1317129"/>
    <lineage>
        <taxon>Eukaryota</taxon>
        <taxon>Metazoa</taxon>
        <taxon>Ecdysozoa</taxon>
        <taxon>Nematoda</taxon>
        <taxon>Chromadorea</taxon>
        <taxon>Rhabditida</taxon>
        <taxon>Rhabditina</taxon>
        <taxon>Diplogasteromorpha</taxon>
        <taxon>Diplogasteroidea</taxon>
        <taxon>Neodiplogasteridae</taxon>
        <taxon>Pristionchus</taxon>
    </lineage>
</organism>
<dbReference type="InterPro" id="IPR014729">
    <property type="entry name" value="Rossmann-like_a/b/a_fold"/>
</dbReference>
<dbReference type="Gene3D" id="3.40.50.620">
    <property type="entry name" value="HUPs"/>
    <property type="match status" value="1"/>
</dbReference>
<dbReference type="InterPro" id="IPR027417">
    <property type="entry name" value="P-loop_NTPase"/>
</dbReference>
<dbReference type="SUPFAM" id="SSF52374">
    <property type="entry name" value="Nucleotidylyl transferase"/>
    <property type="match status" value="1"/>
</dbReference>
<evidence type="ECO:0000313" key="4">
    <source>
        <dbReference type="EMBL" id="GMR54554.1"/>
    </source>
</evidence>
<protein>
    <recommendedName>
        <fullName evidence="3">Cytidyltransferase-like domain-containing protein</fullName>
    </recommendedName>
</protein>
<dbReference type="NCBIfam" id="TIGR00125">
    <property type="entry name" value="cyt_tran_rel"/>
    <property type="match status" value="1"/>
</dbReference>
<dbReference type="PROSITE" id="PS51219">
    <property type="entry name" value="DPCK"/>
    <property type="match status" value="1"/>
</dbReference>
<dbReference type="Pfam" id="PF01467">
    <property type="entry name" value="CTP_transf_like"/>
    <property type="match status" value="1"/>
</dbReference>
<feature type="domain" description="Cytidyltransferase-like" evidence="3">
    <location>
        <begin position="100"/>
        <end position="197"/>
    </location>
</feature>
<dbReference type="NCBIfam" id="NF001985">
    <property type="entry name" value="PRK00777.1"/>
    <property type="match status" value="1"/>
</dbReference>
<dbReference type="InterPro" id="IPR001977">
    <property type="entry name" value="Depp_CoAkinase"/>
</dbReference>
<dbReference type="Gene3D" id="3.40.50.300">
    <property type="entry name" value="P-loop containing nucleotide triphosphate hydrolases"/>
    <property type="match status" value="1"/>
</dbReference>
<dbReference type="EMBL" id="BTRK01000005">
    <property type="protein sequence ID" value="GMR54554.1"/>
    <property type="molecule type" value="Genomic_DNA"/>
</dbReference>
<evidence type="ECO:0000256" key="1">
    <source>
        <dbReference type="ARBA" id="ARBA00022741"/>
    </source>
</evidence>
<dbReference type="PANTHER" id="PTHR10695:SF46">
    <property type="entry name" value="BIFUNCTIONAL COENZYME A SYNTHASE-RELATED"/>
    <property type="match status" value="1"/>
</dbReference>
<dbReference type="GO" id="GO:0004140">
    <property type="term" value="F:dephospho-CoA kinase activity"/>
    <property type="evidence" value="ECO:0007669"/>
    <property type="project" value="InterPro"/>
</dbReference>
<dbReference type="Pfam" id="PF01121">
    <property type="entry name" value="CoaE"/>
    <property type="match status" value="1"/>
</dbReference>
<dbReference type="NCBIfam" id="TIGR00152">
    <property type="entry name" value="dephospho-CoA kinase"/>
    <property type="match status" value="1"/>
</dbReference>
<name>A0AAN5I7Q0_9BILA</name>
<dbReference type="CDD" id="cd02164">
    <property type="entry name" value="PPAT_CoAS"/>
    <property type="match status" value="1"/>
</dbReference>
<keyword evidence="2" id="KW-0067">ATP-binding</keyword>
<keyword evidence="1" id="KW-0547">Nucleotide-binding</keyword>
<gene>
    <name evidence="4" type="ORF">PMAYCL1PPCAC_24749</name>
</gene>
<reference evidence="5" key="1">
    <citation type="submission" date="2022-10" db="EMBL/GenBank/DDBJ databases">
        <title>Genome assembly of Pristionchus species.</title>
        <authorList>
            <person name="Yoshida K."/>
            <person name="Sommer R.J."/>
        </authorList>
    </citation>
    <scope>NUCLEOTIDE SEQUENCE [LARGE SCALE GENOMIC DNA]</scope>
    <source>
        <strain evidence="5">RS5460</strain>
    </source>
</reference>
<evidence type="ECO:0000256" key="2">
    <source>
        <dbReference type="ARBA" id="ARBA00022840"/>
    </source>
</evidence>
<evidence type="ECO:0000313" key="5">
    <source>
        <dbReference type="Proteomes" id="UP001328107"/>
    </source>
</evidence>
<dbReference type="HAMAP" id="MF_00376">
    <property type="entry name" value="Dephospho_CoA_kinase"/>
    <property type="match status" value="1"/>
</dbReference>
<keyword evidence="5" id="KW-1185">Reference proteome</keyword>
<dbReference type="CDD" id="cd02022">
    <property type="entry name" value="DPCK"/>
    <property type="match status" value="1"/>
</dbReference>
<accession>A0AAN5I7Q0</accession>
<evidence type="ECO:0000259" key="3">
    <source>
        <dbReference type="Pfam" id="PF01467"/>
    </source>
</evidence>
<comment type="caution">
    <text evidence="4">The sequence shown here is derived from an EMBL/GenBank/DDBJ whole genome shotgun (WGS) entry which is preliminary data.</text>
</comment>
<dbReference type="GO" id="GO:0005524">
    <property type="term" value="F:ATP binding"/>
    <property type="evidence" value="ECO:0007669"/>
    <property type="project" value="UniProtKB-KW"/>
</dbReference>
<dbReference type="FunFam" id="3.40.50.620:FF:000089">
    <property type="entry name" value="Bifunctional coenzyme A synthase"/>
    <property type="match status" value="1"/>
</dbReference>
<dbReference type="GO" id="GO:0015937">
    <property type="term" value="P:coenzyme A biosynthetic process"/>
    <property type="evidence" value="ECO:0007669"/>
    <property type="project" value="InterPro"/>
</dbReference>
<dbReference type="SUPFAM" id="SSF52540">
    <property type="entry name" value="P-loop containing nucleoside triphosphate hydrolases"/>
    <property type="match status" value="1"/>
</dbReference>
<dbReference type="AlphaFoldDB" id="A0AAN5I7Q0"/>
<dbReference type="InterPro" id="IPR004821">
    <property type="entry name" value="Cyt_trans-like"/>
</dbReference>
<dbReference type="Proteomes" id="UP001328107">
    <property type="component" value="Unassembled WGS sequence"/>
</dbReference>
<proteinExistence type="inferred from homology"/>
<feature type="non-terminal residue" evidence="4">
    <location>
        <position position="1"/>
    </location>
</feature>
<sequence>QSMEAASVVLSQRCLAKLPEVLRLAAARCTRLYVAVHPELPLQSTLDSIYARASEHAPLLDVRVMLKSTLPHGVTPLRAEDGSLPPARPAIDPPYQRVCLGGTFDRLHNGHKALLSRAALISRESIVCGVTDGNMITNKTLWEMIEPVERRMKAVEEFVNDVSNVSCDLRSITDPFGPSIEMADLNAIVVSEETFKGGQAVNVKRFENQMGELVIEKIGLIEADDSLLKETKLSSSSRRKEALGTLLKPVNTHPKFSPYTIGLTGGIASGKTKVAEDLRSMGYTVLDCDKIAHGTYAAGSDLVKEIALAFPSVVNEKEEVDRRALGDIVFNDTSKRLQLNGLVWPAVLKAVQAELDKIPSSDVVFIEAAALVEAGWPRNLHETWIIFCARAEELRRVQQRDNLDEKQAEARVSSQISNRERIEVSHVAICSDWEREVTRKQVRKAVELLEKRRK</sequence>